<dbReference type="Gene3D" id="2.40.30.130">
    <property type="match status" value="1"/>
</dbReference>
<dbReference type="SUPFAM" id="SSF56672">
    <property type="entry name" value="DNA/RNA polymerases"/>
    <property type="match status" value="1"/>
</dbReference>
<dbReference type="PANTHER" id="PTHR11777">
    <property type="entry name" value="ALANYL-TRNA SYNTHETASE"/>
    <property type="match status" value="1"/>
</dbReference>
<dbReference type="GO" id="GO:0002161">
    <property type="term" value="F:aminoacyl-tRNA deacylase activity"/>
    <property type="evidence" value="ECO:0007669"/>
    <property type="project" value="TreeGrafter"/>
</dbReference>
<evidence type="ECO:0000256" key="6">
    <source>
        <dbReference type="ARBA" id="ARBA00022840"/>
    </source>
</evidence>
<evidence type="ECO:0000256" key="3">
    <source>
        <dbReference type="ARBA" id="ARBA00022555"/>
    </source>
</evidence>
<dbReference type="InterPro" id="IPR043502">
    <property type="entry name" value="DNA/RNA_pol_sf"/>
</dbReference>
<sequence length="2131" mass="239661">MHLFCGTHGFPLDLTQLMAEERGLLVDVEGFNNAMDEARERSRNAQNKQAGGDIIMDADATSALHKRGVAATDDTFKFIWFKATFVPGRRGIDNVIIAQELIHSIHRKKGGIGHFVNLVLECVSTSSFSILVNGGQMETFKPSRGIRQGDPLSPYLFILCMEYLSLKILEACDNNSWKAIKASRSGPVFSLLFFVDDLLLANSKVFFSPNVNPSLRQHLCGILGVSSTPSIGKYMGFPLRPNGRITRDFDFIVEKVPAGKLSSSLLHVEWNLALLAKLNWRVMEDSDALWAKTLKSKYCPSGIMDDRLRTCSSGSSNWKGLKVGHEVFRKGLRWVVNNGRSVSFWLIYGLVIGPLRILFGFVMLMRVYLMERFELSSLKHIFREANGCADLLAKAGCDQQPNFISFSNSPAHVLEALSFDFLESVGANSEVGIVLESTCFYAEQGGQIFDIGSLEGPFGSFQVSNVQNFGGFILHIGSFSEESGRFSVGDKVICKVDYDRRKLTAPNHTCTHMLNFALREVLGYHVDQKGSIVLPEKLRFDFSHGKPVDPDHLKRIESIVNEQIKAELDVFAMESILAEAKQINGLRAVFGEVYPDPVRVVAIGRKVEDLLADPENDEWLSISTELCGASHVFLLPVRIHFSRLQTVASLKSHVDSVSIPAAKKEDIRAKIAILQNLVKKAQKKIAEENIQKAVKVATETAVVAASDGKAFCVSHVEVGLDAAAVREAVLKVIEQKGISAMVFSTDETSNKAVVCAGVPEKGDRGKHLEVSEWLTAALEPLKGRCGKGKAGLASGQIREDLVLLCSYPNETKHSVIKYRTSKVIIEEFEEDLERLVTHASRLVCKEGHFSLQPSPVEEAKADRLTLKPEKNVIPKEMDFSNTIFWIQAHNLPLEYIFAENVEKIGNRVGSFLEADLVGAADAHWGNFLRIKVELCAKNPLLNRVLTPQFVIRLGPCDPIEKQLTPVGFSLTQASSLAWASVLHSEDKQIPGPSGSSVTILDFEDSTNDVVACRGKRAREEEEEVPEKETKKIKLDQIKIPKPVNKGIKKGKIVETRRIREMKKIARDKEGRKQLEQLGNQVTNMGFEHHFCVPSCGTAGGLFLGWKAGVDIEITVAKQSLINVLVFSYPEYQPWMLTLVHGPPSKSARTPFWEQLMTLAESFSSSWMCCGDFNCIMSQEEKKGGRPFVESSRGELREFLYKGGLIGLGYKGNFFTWTNRRLGRANIKERLDRAVVNMEWKCLFPKASVKHLPLLSSDHAPLVINSQDEIFCGQKPFRFEEAWTRDGSSSIVLKNAWVDNSWCTPQFTLVKRFKNVRVKLSWWNKHVFGSIQRRIAIIKEEIEKVQACDPTDENGKKEKHLQWEYSECLHREESLWRQKSRVRWLTTPDLNTKFFHIITLIRRRRNQICFLKGCDGTWVQVGDLFDPVISLEENEQICMIPTDLEIKEVLFSMGSLKSPGPDGFPPLFFKHYWNIVNKEVTKAVKNFFSSGRLLQQLNHTFITLIPKVRSKGKQGYMALNLDMEKAYDRMEWGFILKIMEKLGFCEKWIGLISECISSPTFSILINGSPLGSISPSRGLRQGDPLSPFLFILGTEVLSRLLVNVENNGSFKGFPLARTCPRVSHLLFADDLIIFAQASVVDVGVIQSCIDKYQECSGKLVNVKKSAIMFTHKVPRSCQRAFCREVSLKSAPFHAKYLGLPLCNEKSWSCTLEHVIERVSNKVQGWKQKIMSQASRLCLIKVVAAATPVYPMSSWSFPKHTCAKIDSILRDFWWGVKEGKRGFYFKAWDSMCVPKSVGGLGIRRSADMNNALLAKLGWQVANRDDKPWQTFDEESVKLIKNIQLGEFCMADKLIWSPSNNGSFSTKSAFWTANIHRFENLGPLTKSEWLSIWKLKITDRLKLFLWKLAWGLLPTRSELGKRFQVDSLQCLLCDGGTETLEHLFIECSFPRIAWSMSPWPIRFDLLNFGSIVDWIKAIINPVRVLGIQKKEVNQFILNAVVVCDLLWMKRNEVNRNQCSPDPLDTAIQIKQVVIQHYQAWDYKVFDKARAALLAVKRMKEAGFTSVIFEGDSLVVAHAIQGIPKAQYWDFNTTAHAIARWAMLCNCLGTIPISSIPSDVLGEGREGSCYQFVVS</sequence>
<evidence type="ECO:0000259" key="12">
    <source>
        <dbReference type="PROSITE" id="PS50860"/>
    </source>
</evidence>
<keyword evidence="7" id="KW-0694">RNA-binding</keyword>
<dbReference type="Pfam" id="PF00078">
    <property type="entry name" value="RVT_1"/>
    <property type="match status" value="1"/>
</dbReference>
<dbReference type="SUPFAM" id="SSF55186">
    <property type="entry name" value="ThrRS/AlaRS common domain"/>
    <property type="match status" value="1"/>
</dbReference>
<evidence type="ECO:0000256" key="5">
    <source>
        <dbReference type="ARBA" id="ARBA00022741"/>
    </source>
</evidence>
<protein>
    <recommendedName>
        <fullName evidence="2">alanine--tRNA ligase</fullName>
        <ecNumber evidence="2">6.1.1.7</ecNumber>
    </recommendedName>
</protein>
<dbReference type="InterPro" id="IPR003156">
    <property type="entry name" value="DHHA1_dom"/>
</dbReference>
<dbReference type="InterPro" id="IPR036691">
    <property type="entry name" value="Endo/exonu/phosph_ase_sf"/>
</dbReference>
<evidence type="ECO:0000256" key="4">
    <source>
        <dbReference type="ARBA" id="ARBA00022598"/>
    </source>
</evidence>
<evidence type="ECO:0000256" key="11">
    <source>
        <dbReference type="SAM" id="Phobius"/>
    </source>
</evidence>
<keyword evidence="9" id="KW-0030">Aminoacyl-tRNA synthetase</keyword>
<dbReference type="Gene3D" id="3.60.10.10">
    <property type="entry name" value="Endonuclease/exonuclease/phosphatase"/>
    <property type="match status" value="1"/>
</dbReference>
<dbReference type="GO" id="GO:0005739">
    <property type="term" value="C:mitochondrion"/>
    <property type="evidence" value="ECO:0007669"/>
    <property type="project" value="TreeGrafter"/>
</dbReference>
<dbReference type="Pfam" id="PF13966">
    <property type="entry name" value="zf-RVT"/>
    <property type="match status" value="1"/>
</dbReference>
<name>A0A2N9HRU3_FAGSY</name>
<keyword evidence="10" id="KW-0175">Coiled coil</keyword>
<evidence type="ECO:0000256" key="2">
    <source>
        <dbReference type="ARBA" id="ARBA00013168"/>
    </source>
</evidence>
<dbReference type="InterPro" id="IPR026960">
    <property type="entry name" value="RVT-Znf"/>
</dbReference>
<dbReference type="Gene3D" id="3.30.980.10">
    <property type="entry name" value="Threonyl-trna Synthetase, Chain A, domain 2"/>
    <property type="match status" value="1"/>
</dbReference>
<keyword evidence="3" id="KW-0820">tRNA-binding</keyword>
<dbReference type="InterPro" id="IPR050058">
    <property type="entry name" value="Ala-tRNA_ligase"/>
</dbReference>
<dbReference type="EC" id="6.1.1.7" evidence="2"/>
<dbReference type="InterPro" id="IPR009000">
    <property type="entry name" value="Transl_B-barrel_sf"/>
</dbReference>
<feature type="transmembrane region" description="Helical" evidence="11">
    <location>
        <begin position="345"/>
        <end position="369"/>
    </location>
</feature>
<dbReference type="GO" id="GO:0000049">
    <property type="term" value="F:tRNA binding"/>
    <property type="evidence" value="ECO:0007669"/>
    <property type="project" value="UniProtKB-KW"/>
</dbReference>
<dbReference type="PROSITE" id="PS50860">
    <property type="entry name" value="AA_TRNA_LIGASE_II_ALA"/>
    <property type="match status" value="1"/>
</dbReference>
<organism evidence="13">
    <name type="scientific">Fagus sylvatica</name>
    <name type="common">Beechnut</name>
    <dbReference type="NCBI Taxonomy" id="28930"/>
    <lineage>
        <taxon>Eukaryota</taxon>
        <taxon>Viridiplantae</taxon>
        <taxon>Streptophyta</taxon>
        <taxon>Embryophyta</taxon>
        <taxon>Tracheophyta</taxon>
        <taxon>Spermatophyta</taxon>
        <taxon>Magnoliopsida</taxon>
        <taxon>eudicotyledons</taxon>
        <taxon>Gunneridae</taxon>
        <taxon>Pentapetalae</taxon>
        <taxon>rosids</taxon>
        <taxon>fabids</taxon>
        <taxon>Fagales</taxon>
        <taxon>Fagaceae</taxon>
        <taxon>Fagus</taxon>
    </lineage>
</organism>
<accession>A0A2N9HRU3</accession>
<dbReference type="GO" id="GO:0005524">
    <property type="term" value="F:ATP binding"/>
    <property type="evidence" value="ECO:0007669"/>
    <property type="project" value="UniProtKB-KW"/>
</dbReference>
<gene>
    <name evidence="13" type="ORF">FSB_LOCUS42231</name>
</gene>
<keyword evidence="4" id="KW-0436">Ligase</keyword>
<dbReference type="GO" id="GO:0009507">
    <property type="term" value="C:chloroplast"/>
    <property type="evidence" value="ECO:0007669"/>
    <property type="project" value="TreeGrafter"/>
</dbReference>
<evidence type="ECO:0000256" key="1">
    <source>
        <dbReference type="ARBA" id="ARBA00008226"/>
    </source>
</evidence>
<dbReference type="InterPro" id="IPR018162">
    <property type="entry name" value="Ala-tRNA-ligase_IIc_anticod-bd"/>
</dbReference>
<keyword evidence="8" id="KW-0648">Protein biosynthesis</keyword>
<dbReference type="InterPro" id="IPR018164">
    <property type="entry name" value="Ala-tRNA-synth_IIc_N"/>
</dbReference>
<dbReference type="InterPro" id="IPR018163">
    <property type="entry name" value="Thr/Ala-tRNA-synth_IIc_edit"/>
</dbReference>
<proteinExistence type="inferred from homology"/>
<evidence type="ECO:0000256" key="8">
    <source>
        <dbReference type="ARBA" id="ARBA00022917"/>
    </source>
</evidence>
<keyword evidence="11" id="KW-0812">Transmembrane</keyword>
<comment type="similarity">
    <text evidence="1">Belongs to the class-II aminoacyl-tRNA synthetase family.</text>
</comment>
<evidence type="ECO:0000256" key="7">
    <source>
        <dbReference type="ARBA" id="ARBA00022884"/>
    </source>
</evidence>
<dbReference type="SUPFAM" id="SSF56219">
    <property type="entry name" value="DNase I-like"/>
    <property type="match status" value="1"/>
</dbReference>
<dbReference type="SUPFAM" id="SSF101353">
    <property type="entry name" value="Putative anticodon-binding domain of alanyl-tRNA synthetase (AlaRS)"/>
    <property type="match status" value="1"/>
</dbReference>
<evidence type="ECO:0000313" key="13">
    <source>
        <dbReference type="EMBL" id="SPD14349.1"/>
    </source>
</evidence>
<keyword evidence="11" id="KW-1133">Transmembrane helix</keyword>
<keyword evidence="11" id="KW-0472">Membrane</keyword>
<dbReference type="InterPro" id="IPR000477">
    <property type="entry name" value="RT_dom"/>
</dbReference>
<dbReference type="GO" id="GO:0004813">
    <property type="term" value="F:alanine-tRNA ligase activity"/>
    <property type="evidence" value="ECO:0007669"/>
    <property type="project" value="UniProtKB-EC"/>
</dbReference>
<feature type="coiled-coil region" evidence="10">
    <location>
        <begin position="664"/>
        <end position="691"/>
    </location>
</feature>
<keyword evidence="6" id="KW-0067">ATP-binding</keyword>
<dbReference type="SUPFAM" id="SSF50447">
    <property type="entry name" value="Translation proteins"/>
    <property type="match status" value="1"/>
</dbReference>
<dbReference type="InterPro" id="IPR018165">
    <property type="entry name" value="Ala-tRNA-synth_IIc_core"/>
</dbReference>
<dbReference type="Pfam" id="PF02272">
    <property type="entry name" value="DHHA1"/>
    <property type="match status" value="1"/>
</dbReference>
<evidence type="ECO:0000256" key="10">
    <source>
        <dbReference type="SAM" id="Coils"/>
    </source>
</evidence>
<dbReference type="Pfam" id="PF01411">
    <property type="entry name" value="tRNA-synt_2c"/>
    <property type="match status" value="2"/>
</dbReference>
<dbReference type="FunFam" id="3.30.980.10:FF:000004">
    <property type="entry name" value="Alanine--tRNA ligase, cytoplasmic"/>
    <property type="match status" value="1"/>
</dbReference>
<evidence type="ECO:0000256" key="9">
    <source>
        <dbReference type="ARBA" id="ARBA00023146"/>
    </source>
</evidence>
<dbReference type="EMBL" id="OIVN01003913">
    <property type="protein sequence ID" value="SPD14349.1"/>
    <property type="molecule type" value="Genomic_DNA"/>
</dbReference>
<dbReference type="PANTHER" id="PTHR11777:SF9">
    <property type="entry name" value="ALANINE--TRNA LIGASE, CYTOPLASMIC"/>
    <property type="match status" value="1"/>
</dbReference>
<reference evidence="13" key="1">
    <citation type="submission" date="2018-02" db="EMBL/GenBank/DDBJ databases">
        <authorList>
            <person name="Cohen D.B."/>
            <person name="Kent A.D."/>
        </authorList>
    </citation>
    <scope>NUCLEOTIDE SEQUENCE</scope>
</reference>
<keyword evidence="5" id="KW-0547">Nucleotide-binding</keyword>
<dbReference type="GO" id="GO:0006419">
    <property type="term" value="P:alanyl-tRNA aminoacylation"/>
    <property type="evidence" value="ECO:0007669"/>
    <property type="project" value="InterPro"/>
</dbReference>
<feature type="domain" description="Alanyl-transfer RNA synthetases family profile" evidence="12">
    <location>
        <begin position="7"/>
        <end position="632"/>
    </location>
</feature>